<dbReference type="EMBL" id="JAVRBK010000010">
    <property type="protein sequence ID" value="KAK5638387.1"/>
    <property type="molecule type" value="Genomic_DNA"/>
</dbReference>
<dbReference type="PANTHER" id="PTHR33568:SF3">
    <property type="entry name" value="DNA-DIRECTED DNA POLYMERASE"/>
    <property type="match status" value="1"/>
</dbReference>
<evidence type="ECO:0000256" key="8">
    <source>
        <dbReference type="ARBA" id="ARBA00049244"/>
    </source>
</evidence>
<name>A0AAN7ZCA8_9COLE</name>
<keyword evidence="5" id="KW-0235">DNA replication</keyword>
<evidence type="ECO:0000313" key="11">
    <source>
        <dbReference type="Proteomes" id="UP001329430"/>
    </source>
</evidence>
<dbReference type="PANTHER" id="PTHR33568">
    <property type="entry name" value="DNA POLYMERASE"/>
    <property type="match status" value="1"/>
</dbReference>
<evidence type="ECO:0000256" key="6">
    <source>
        <dbReference type="ARBA" id="ARBA00022932"/>
    </source>
</evidence>
<keyword evidence="11" id="KW-1185">Reference proteome</keyword>
<organism evidence="10 11">
    <name type="scientific">Pyrocoelia pectoralis</name>
    <dbReference type="NCBI Taxonomy" id="417401"/>
    <lineage>
        <taxon>Eukaryota</taxon>
        <taxon>Metazoa</taxon>
        <taxon>Ecdysozoa</taxon>
        <taxon>Arthropoda</taxon>
        <taxon>Hexapoda</taxon>
        <taxon>Insecta</taxon>
        <taxon>Pterygota</taxon>
        <taxon>Neoptera</taxon>
        <taxon>Endopterygota</taxon>
        <taxon>Coleoptera</taxon>
        <taxon>Polyphaga</taxon>
        <taxon>Elateriformia</taxon>
        <taxon>Elateroidea</taxon>
        <taxon>Lampyridae</taxon>
        <taxon>Lampyrinae</taxon>
        <taxon>Pyrocoelia</taxon>
    </lineage>
</organism>
<dbReference type="InterPro" id="IPR043502">
    <property type="entry name" value="DNA/RNA_pol_sf"/>
</dbReference>
<keyword evidence="3" id="KW-0808">Transferase</keyword>
<evidence type="ECO:0000256" key="2">
    <source>
        <dbReference type="ARBA" id="ARBA00012417"/>
    </source>
</evidence>
<dbReference type="InterPro" id="IPR023211">
    <property type="entry name" value="DNA_pol_palm_dom_sf"/>
</dbReference>
<dbReference type="Gene3D" id="3.90.1600.10">
    <property type="entry name" value="Palm domain of DNA polymerase"/>
    <property type="match status" value="2"/>
</dbReference>
<dbReference type="SUPFAM" id="SSF53098">
    <property type="entry name" value="Ribonuclease H-like"/>
    <property type="match status" value="1"/>
</dbReference>
<dbReference type="InterPro" id="IPR012337">
    <property type="entry name" value="RNaseH-like_sf"/>
</dbReference>
<gene>
    <name evidence="10" type="ORF">RI129_012682</name>
</gene>
<sequence length="603" mass="68940">MALSKLPKVFGLTEIRKGYFPHLFNTTDHQNYIGPIPPLETFEPDNLKCNDREALLAWYEGKVAENYIFDFKKEFVEYCVSDVDILAQACLKFRQLMIKEGNVCPFTESVTLPNEMLNYTESHPLTLYLPLNPRDAFYGGRTGNAKSFYKTKEGEKIKYVDFTSLYPYVNKYGKYPLGHPTVHIGEECSKLNLETTDGLIKCKILPPHLLFHPVLPVKMNNKLMFVLCRSCGESFNQEPCEHISDDERALTGTWVIDEVRKAIEKGYKILETYEIWQYIIDQYNKDTKTGGLFNEYINKFVGIKQQSSGWPYYCDTPKKKDNYIKEYFEAEGVRLDPVKIERNPGLRQLGKAVITSFWGKLGQRENQSKTSIVREPGEFYNMMTNPSININSVLPINEDALLVNWESKEEAYSPLSTVNVVLAAYTTAQARLKLYEHLERLEERVIYYDTDSIIYVSAPEQYDPPLGQFLGELTDELEDEGAGSYIKEFVSGGPKNYAYKAWSTSKECDVTVCKVKGISLTYKTSQIINFDKIMKMNGAHPHVPKVDEHLDSEKGVVQTSAGKVEDNLVVNSNANEKPEVFEMYDSQAVTEKKIPQEPTSSYV</sequence>
<keyword evidence="4" id="KW-0548">Nucleotidyltransferase</keyword>
<dbReference type="GO" id="GO:0003887">
    <property type="term" value="F:DNA-directed DNA polymerase activity"/>
    <property type="evidence" value="ECO:0007669"/>
    <property type="project" value="UniProtKB-KW"/>
</dbReference>
<keyword evidence="6" id="KW-0239">DNA-directed DNA polymerase</keyword>
<protein>
    <recommendedName>
        <fullName evidence="2">DNA-directed DNA polymerase</fullName>
        <ecNumber evidence="2">2.7.7.7</ecNumber>
    </recommendedName>
</protein>
<dbReference type="AlphaFoldDB" id="A0AAN7ZCA8"/>
<dbReference type="EC" id="2.7.7.7" evidence="2"/>
<evidence type="ECO:0000256" key="7">
    <source>
        <dbReference type="ARBA" id="ARBA00023125"/>
    </source>
</evidence>
<comment type="catalytic activity">
    <reaction evidence="8">
        <text>DNA(n) + a 2'-deoxyribonucleoside 5'-triphosphate = DNA(n+1) + diphosphate</text>
        <dbReference type="Rhea" id="RHEA:22508"/>
        <dbReference type="Rhea" id="RHEA-COMP:17339"/>
        <dbReference type="Rhea" id="RHEA-COMP:17340"/>
        <dbReference type="ChEBI" id="CHEBI:33019"/>
        <dbReference type="ChEBI" id="CHEBI:61560"/>
        <dbReference type="ChEBI" id="CHEBI:173112"/>
        <dbReference type="EC" id="2.7.7.7"/>
    </reaction>
</comment>
<evidence type="ECO:0000256" key="4">
    <source>
        <dbReference type="ARBA" id="ARBA00022695"/>
    </source>
</evidence>
<dbReference type="GO" id="GO:0042575">
    <property type="term" value="C:DNA polymerase complex"/>
    <property type="evidence" value="ECO:0007669"/>
    <property type="project" value="UniProtKB-ARBA"/>
</dbReference>
<keyword evidence="7" id="KW-0238">DNA-binding</keyword>
<evidence type="ECO:0000259" key="9">
    <source>
        <dbReference type="Pfam" id="PF03175"/>
    </source>
</evidence>
<dbReference type="GO" id="GO:0000166">
    <property type="term" value="F:nucleotide binding"/>
    <property type="evidence" value="ECO:0007669"/>
    <property type="project" value="InterPro"/>
</dbReference>
<evidence type="ECO:0000313" key="10">
    <source>
        <dbReference type="EMBL" id="KAK5638387.1"/>
    </source>
</evidence>
<dbReference type="InterPro" id="IPR004868">
    <property type="entry name" value="DNA-dir_DNA_pol_B_mt/vir"/>
</dbReference>
<comment type="caution">
    <text evidence="10">The sequence shown here is derived from an EMBL/GenBank/DDBJ whole genome shotgun (WGS) entry which is preliminary data.</text>
</comment>
<dbReference type="GO" id="GO:0003677">
    <property type="term" value="F:DNA binding"/>
    <property type="evidence" value="ECO:0007669"/>
    <property type="project" value="UniProtKB-KW"/>
</dbReference>
<comment type="similarity">
    <text evidence="1">Belongs to the DNA polymerase type-B family.</text>
</comment>
<proteinExistence type="inferred from homology"/>
<feature type="domain" description="DNA-directed DNA polymerase family B mitochondria/virus" evidence="9">
    <location>
        <begin position="3"/>
        <end position="307"/>
    </location>
</feature>
<dbReference type="GO" id="GO:0006260">
    <property type="term" value="P:DNA replication"/>
    <property type="evidence" value="ECO:0007669"/>
    <property type="project" value="UniProtKB-KW"/>
</dbReference>
<evidence type="ECO:0000256" key="3">
    <source>
        <dbReference type="ARBA" id="ARBA00022679"/>
    </source>
</evidence>
<accession>A0AAN7ZCA8</accession>
<dbReference type="Pfam" id="PF03175">
    <property type="entry name" value="DNA_pol_B_2"/>
    <property type="match status" value="1"/>
</dbReference>
<evidence type="ECO:0000256" key="1">
    <source>
        <dbReference type="ARBA" id="ARBA00005755"/>
    </source>
</evidence>
<dbReference type="Proteomes" id="UP001329430">
    <property type="component" value="Chromosome 10"/>
</dbReference>
<evidence type="ECO:0000256" key="5">
    <source>
        <dbReference type="ARBA" id="ARBA00022705"/>
    </source>
</evidence>
<reference evidence="10 11" key="1">
    <citation type="journal article" date="2024" name="Insects">
        <title>An Improved Chromosome-Level Genome Assembly of the Firefly Pyrocoelia pectoralis.</title>
        <authorList>
            <person name="Fu X."/>
            <person name="Meyer-Rochow V.B."/>
            <person name="Ballantyne L."/>
            <person name="Zhu X."/>
        </authorList>
    </citation>
    <scope>NUCLEOTIDE SEQUENCE [LARGE SCALE GENOMIC DNA]</scope>
    <source>
        <strain evidence="10">XCY_ONT2</strain>
    </source>
</reference>
<dbReference type="SUPFAM" id="SSF56672">
    <property type="entry name" value="DNA/RNA polymerases"/>
    <property type="match status" value="1"/>
</dbReference>